<dbReference type="Proteomes" id="UP000541444">
    <property type="component" value="Unassembled WGS sequence"/>
</dbReference>
<accession>A0A7J7NG90</accession>
<name>A0A7J7NG90_9MAGN</name>
<dbReference type="EMBL" id="JACGCM010000811">
    <property type="protein sequence ID" value="KAF6166073.1"/>
    <property type="molecule type" value="Genomic_DNA"/>
</dbReference>
<reference evidence="1 2" key="1">
    <citation type="journal article" date="2020" name="IScience">
        <title>Genome Sequencing of the Endangered Kingdonia uniflora (Circaeasteraceae, Ranunculales) Reveals Potential Mechanisms of Evolutionary Specialization.</title>
        <authorList>
            <person name="Sun Y."/>
            <person name="Deng T."/>
            <person name="Zhang A."/>
            <person name="Moore M.J."/>
            <person name="Landis J.B."/>
            <person name="Lin N."/>
            <person name="Zhang H."/>
            <person name="Zhang X."/>
            <person name="Huang J."/>
            <person name="Zhang X."/>
            <person name="Sun H."/>
            <person name="Wang H."/>
        </authorList>
    </citation>
    <scope>NUCLEOTIDE SEQUENCE [LARGE SCALE GENOMIC DNA]</scope>
    <source>
        <strain evidence="1">TB1705</strain>
        <tissue evidence="1">Leaf</tissue>
    </source>
</reference>
<evidence type="ECO:0000313" key="1">
    <source>
        <dbReference type="EMBL" id="KAF6166073.1"/>
    </source>
</evidence>
<sequence>MLGNLLNCWDQGLPTTFKASAVTENDQRWAMWRPNYSDGYAYIKFETGAHSTVFQFETLALSAHNTGKKYNSRGVEGGLSFTMCKKLVQVQY</sequence>
<protein>
    <submittedName>
        <fullName evidence="1">Uncharacterized protein</fullName>
    </submittedName>
</protein>
<comment type="caution">
    <text evidence="1">The sequence shown here is derived from an EMBL/GenBank/DDBJ whole genome shotgun (WGS) entry which is preliminary data.</text>
</comment>
<gene>
    <name evidence="1" type="ORF">GIB67_023783</name>
</gene>
<keyword evidence="2" id="KW-1185">Reference proteome</keyword>
<dbReference type="OrthoDB" id="60033at2759"/>
<proteinExistence type="predicted"/>
<evidence type="ECO:0000313" key="2">
    <source>
        <dbReference type="Proteomes" id="UP000541444"/>
    </source>
</evidence>
<dbReference type="AlphaFoldDB" id="A0A7J7NG90"/>
<organism evidence="1 2">
    <name type="scientific">Kingdonia uniflora</name>
    <dbReference type="NCBI Taxonomy" id="39325"/>
    <lineage>
        <taxon>Eukaryota</taxon>
        <taxon>Viridiplantae</taxon>
        <taxon>Streptophyta</taxon>
        <taxon>Embryophyta</taxon>
        <taxon>Tracheophyta</taxon>
        <taxon>Spermatophyta</taxon>
        <taxon>Magnoliopsida</taxon>
        <taxon>Ranunculales</taxon>
        <taxon>Circaeasteraceae</taxon>
        <taxon>Kingdonia</taxon>
    </lineage>
</organism>